<dbReference type="FunFam" id="3.50.80.10:FF:000001">
    <property type="entry name" value="D-aminoacyl-tRNA deacylase"/>
    <property type="match status" value="1"/>
</dbReference>
<dbReference type="AlphaFoldDB" id="A0AAV2QRJ9"/>
<dbReference type="GO" id="GO:0000049">
    <property type="term" value="F:tRNA binding"/>
    <property type="evidence" value="ECO:0007669"/>
    <property type="project" value="UniProtKB-KW"/>
</dbReference>
<feature type="non-terminal residue" evidence="7">
    <location>
        <position position="169"/>
    </location>
</feature>
<keyword evidence="5" id="KW-0378">Hydrolase</keyword>
<dbReference type="InterPro" id="IPR023509">
    <property type="entry name" value="DTD-like_sf"/>
</dbReference>
<evidence type="ECO:0000256" key="4">
    <source>
        <dbReference type="ARBA" id="ARBA00048018"/>
    </source>
</evidence>
<name>A0AAV2QRJ9_MEGNR</name>
<dbReference type="GO" id="GO:0051500">
    <property type="term" value="F:D-tyrosyl-tRNA(Tyr) deacylase activity"/>
    <property type="evidence" value="ECO:0007669"/>
    <property type="project" value="TreeGrafter"/>
</dbReference>
<organism evidence="7 8">
    <name type="scientific">Meganyctiphanes norvegica</name>
    <name type="common">Northern krill</name>
    <name type="synonym">Thysanopoda norvegica</name>
    <dbReference type="NCBI Taxonomy" id="48144"/>
    <lineage>
        <taxon>Eukaryota</taxon>
        <taxon>Metazoa</taxon>
        <taxon>Ecdysozoa</taxon>
        <taxon>Arthropoda</taxon>
        <taxon>Crustacea</taxon>
        <taxon>Multicrustacea</taxon>
        <taxon>Malacostraca</taxon>
        <taxon>Eumalacostraca</taxon>
        <taxon>Eucarida</taxon>
        <taxon>Euphausiacea</taxon>
        <taxon>Euphausiidae</taxon>
        <taxon>Meganyctiphanes</taxon>
    </lineage>
</organism>
<comment type="caution">
    <text evidence="7">The sequence shown here is derived from an EMBL/GenBank/DDBJ whole genome shotgun (WGS) entry which is preliminary data.</text>
</comment>
<reference evidence="7 8" key="1">
    <citation type="submission" date="2024-05" db="EMBL/GenBank/DDBJ databases">
        <authorList>
            <person name="Wallberg A."/>
        </authorList>
    </citation>
    <scope>NUCLEOTIDE SEQUENCE [LARGE SCALE GENOMIC DNA]</scope>
</reference>
<protein>
    <recommendedName>
        <fullName evidence="2 5">D-aminoacyl-tRNA deacylase</fullName>
        <ecNumber evidence="2 5">3.1.1.96</ecNumber>
    </recommendedName>
</protein>
<dbReference type="SUPFAM" id="SSF69500">
    <property type="entry name" value="DTD-like"/>
    <property type="match status" value="1"/>
</dbReference>
<dbReference type="EC" id="3.1.1.96" evidence="2 5"/>
<evidence type="ECO:0000313" key="8">
    <source>
        <dbReference type="Proteomes" id="UP001497623"/>
    </source>
</evidence>
<evidence type="ECO:0000256" key="3">
    <source>
        <dbReference type="ARBA" id="ARBA00047676"/>
    </source>
</evidence>
<comment type="subcellular location">
    <subcellularLocation>
        <location evidence="5">Cytoplasm</location>
    </subcellularLocation>
</comment>
<dbReference type="InterPro" id="IPR003732">
    <property type="entry name" value="Daa-tRNA_deacyls_DTD"/>
</dbReference>
<feature type="compositionally biased region" description="Basic and acidic residues" evidence="6">
    <location>
        <begin position="149"/>
        <end position="162"/>
    </location>
</feature>
<dbReference type="Pfam" id="PF02580">
    <property type="entry name" value="Tyr_Deacylase"/>
    <property type="match status" value="1"/>
</dbReference>
<dbReference type="GO" id="GO:0005737">
    <property type="term" value="C:cytoplasm"/>
    <property type="evidence" value="ECO:0007669"/>
    <property type="project" value="UniProtKB-SubCell"/>
</dbReference>
<keyword evidence="5" id="KW-0963">Cytoplasm</keyword>
<proteinExistence type="inferred from homology"/>
<evidence type="ECO:0000313" key="7">
    <source>
        <dbReference type="EMBL" id="CAL4093709.1"/>
    </source>
</evidence>
<keyword evidence="8" id="KW-1185">Reference proteome</keyword>
<gene>
    <name evidence="7" type="ORF">MNOR_LOCUS14943</name>
</gene>
<feature type="region of interest" description="Disordered" evidence="6">
    <location>
        <begin position="149"/>
        <end position="169"/>
    </location>
</feature>
<dbReference type="EMBL" id="CAXKWB010009163">
    <property type="protein sequence ID" value="CAL4093709.1"/>
    <property type="molecule type" value="Genomic_DNA"/>
</dbReference>
<evidence type="ECO:0000256" key="5">
    <source>
        <dbReference type="RuleBase" id="RU003470"/>
    </source>
</evidence>
<dbReference type="PANTHER" id="PTHR10472:SF5">
    <property type="entry name" value="D-AMINOACYL-TRNA DEACYLASE 1"/>
    <property type="match status" value="1"/>
</dbReference>
<evidence type="ECO:0000256" key="2">
    <source>
        <dbReference type="ARBA" id="ARBA00013056"/>
    </source>
</evidence>
<keyword evidence="5" id="KW-0820">tRNA-binding</keyword>
<sequence length="169" mass="18930">MRAVIQRVASASVSVNSDTIDQLTIFMKIIVSFHNPDDTPADMEFIVRKILNVRLFGDGGTKRWHLSVKDAGLEVLCVSQFTLYCELQGNKPDYRKAMGGDAAEQFYTEFLNQMKKQYKPEMIKDGKFGATMQVNIQNDGPVTINIDSPMKKDKVDNTKKGTIEATEGT</sequence>
<accession>A0AAV2QRJ9</accession>
<dbReference type="NCBIfam" id="TIGR00256">
    <property type="entry name" value="D-aminoacyl-tRNA deacylase"/>
    <property type="match status" value="1"/>
</dbReference>
<comment type="similarity">
    <text evidence="1 5">Belongs to the DTD family.</text>
</comment>
<dbReference type="Proteomes" id="UP001497623">
    <property type="component" value="Unassembled WGS sequence"/>
</dbReference>
<comment type="catalytic activity">
    <reaction evidence="3">
        <text>glycyl-tRNA(Ala) + H2O = tRNA(Ala) + glycine + H(+)</text>
        <dbReference type="Rhea" id="RHEA:53744"/>
        <dbReference type="Rhea" id="RHEA-COMP:9657"/>
        <dbReference type="Rhea" id="RHEA-COMP:13640"/>
        <dbReference type="ChEBI" id="CHEBI:15377"/>
        <dbReference type="ChEBI" id="CHEBI:15378"/>
        <dbReference type="ChEBI" id="CHEBI:57305"/>
        <dbReference type="ChEBI" id="CHEBI:78442"/>
        <dbReference type="ChEBI" id="CHEBI:78522"/>
        <dbReference type="EC" id="3.1.1.96"/>
    </reaction>
</comment>
<keyword evidence="5" id="KW-0694">RNA-binding</keyword>
<dbReference type="PANTHER" id="PTHR10472">
    <property type="entry name" value="D-TYROSYL-TRNA TYR DEACYLASE"/>
    <property type="match status" value="1"/>
</dbReference>
<dbReference type="Gene3D" id="3.50.80.10">
    <property type="entry name" value="D-tyrosyl-tRNA(Tyr) deacylase"/>
    <property type="match status" value="1"/>
</dbReference>
<evidence type="ECO:0000256" key="6">
    <source>
        <dbReference type="SAM" id="MobiDB-lite"/>
    </source>
</evidence>
<evidence type="ECO:0000256" key="1">
    <source>
        <dbReference type="ARBA" id="ARBA00009673"/>
    </source>
</evidence>
<comment type="catalytic activity">
    <reaction evidence="4">
        <text>a D-aminoacyl-tRNA + H2O = a tRNA + a D-alpha-amino acid + H(+)</text>
        <dbReference type="Rhea" id="RHEA:13953"/>
        <dbReference type="Rhea" id="RHEA-COMP:10123"/>
        <dbReference type="Rhea" id="RHEA-COMP:10124"/>
        <dbReference type="ChEBI" id="CHEBI:15377"/>
        <dbReference type="ChEBI" id="CHEBI:15378"/>
        <dbReference type="ChEBI" id="CHEBI:59871"/>
        <dbReference type="ChEBI" id="CHEBI:78442"/>
        <dbReference type="ChEBI" id="CHEBI:79333"/>
        <dbReference type="EC" id="3.1.1.96"/>
    </reaction>
</comment>